<evidence type="ECO:0000313" key="2">
    <source>
        <dbReference type="Proteomes" id="UP000887013"/>
    </source>
</evidence>
<dbReference type="InterPro" id="IPR027409">
    <property type="entry name" value="GroEL-like_apical_dom_sf"/>
</dbReference>
<dbReference type="InterPro" id="IPR002423">
    <property type="entry name" value="Cpn60/GroEL/TCP-1"/>
</dbReference>
<sequence>MDSMSDSTNFRNKAKKKVPPRFELGSLDSESRVLTITPWNLKLPMPGIEPGPPGLGINLCCFFSGFYVLTMSLKQLIGSIISSYLGPFKSNKFIVDGKDVYMVKCPVLLLQKMSLKDHLSYLIEDTLNSHHEKYGCSSISLLAMWYFWNEEFHIASQEGCDISCIVEHSQNILEYVISQLPKITIGCKEMFLKSHTLNDAHHLFQYYSFGPNRQTVSFSHEGFENVNNSNKIPIGIMYSSRHLSPSLLLHAEDEMTILEEKQIFEPENHKRQIKLEKLKTTMCSLVKKLSHDESDLTDLLSNVWIKQAESSNCAKFNIDGIILCPVTLPCSYSTVVDGLIIKCNNNYLYDQDLNFEKSRALAIKGSITFEYVHLGYSETVSISVKKTTEQLKISEKDVWIKKCCDLLLKLAVNVVLVNGEVDPTIISFCSVNSILILPDIPWNTLQDICVAVDKSPCTYLLDCDHDDVFSNLSVKKWNFDYTEMLDKNIYIHIDISNSKDINRLYTVILCHPNQFLLNNQEHQFWHLASRLHLATKENNLLPGAGKTEKWCFNLIQETSSKNSTEERIKSAVANGFFKYFQVISEKLKEQDKIYSEESLDEMQSKVQAWRSAMALTLVIMRCDCLIMYGCDDIKLQEFSLENNFVGFL</sequence>
<dbReference type="Gene3D" id="3.50.7.10">
    <property type="entry name" value="GroEL"/>
    <property type="match status" value="1"/>
</dbReference>
<dbReference type="GO" id="GO:0005524">
    <property type="term" value="F:ATP binding"/>
    <property type="evidence" value="ECO:0007669"/>
    <property type="project" value="InterPro"/>
</dbReference>
<dbReference type="Gene3D" id="3.30.260.10">
    <property type="entry name" value="TCP-1-like chaperonin intermediate domain"/>
    <property type="match status" value="1"/>
</dbReference>
<dbReference type="OrthoDB" id="6418702at2759"/>
<comment type="caution">
    <text evidence="1">The sequence shown here is derived from an EMBL/GenBank/DDBJ whole genome shotgun (WGS) entry which is preliminary data.</text>
</comment>
<dbReference type="InterPro" id="IPR027413">
    <property type="entry name" value="GROEL-like_equatorial_sf"/>
</dbReference>
<protein>
    <submittedName>
        <fullName evidence="1">Bardet-Biedl syndrome 12</fullName>
    </submittedName>
</protein>
<dbReference type="GO" id="GO:0045494">
    <property type="term" value="P:photoreceptor cell maintenance"/>
    <property type="evidence" value="ECO:0007669"/>
    <property type="project" value="TreeGrafter"/>
</dbReference>
<evidence type="ECO:0000313" key="1">
    <source>
        <dbReference type="EMBL" id="GFU21192.1"/>
    </source>
</evidence>
<dbReference type="SUPFAM" id="SSF48592">
    <property type="entry name" value="GroEL equatorial domain-like"/>
    <property type="match status" value="1"/>
</dbReference>
<dbReference type="EMBL" id="BMAW01080797">
    <property type="protein sequence ID" value="GFU21192.1"/>
    <property type="molecule type" value="Genomic_DNA"/>
</dbReference>
<proteinExistence type="predicted"/>
<keyword evidence="2" id="KW-1185">Reference proteome</keyword>
<organism evidence="1 2">
    <name type="scientific">Nephila pilipes</name>
    <name type="common">Giant wood spider</name>
    <name type="synonym">Nephila maculata</name>
    <dbReference type="NCBI Taxonomy" id="299642"/>
    <lineage>
        <taxon>Eukaryota</taxon>
        <taxon>Metazoa</taxon>
        <taxon>Ecdysozoa</taxon>
        <taxon>Arthropoda</taxon>
        <taxon>Chelicerata</taxon>
        <taxon>Arachnida</taxon>
        <taxon>Araneae</taxon>
        <taxon>Araneomorphae</taxon>
        <taxon>Entelegynae</taxon>
        <taxon>Araneoidea</taxon>
        <taxon>Nephilidae</taxon>
        <taxon>Nephila</taxon>
    </lineage>
</organism>
<dbReference type="PANTHER" id="PTHR46883">
    <property type="entry name" value="BARDET-BIEDL SYNDROME 12 PROTEIN"/>
    <property type="match status" value="1"/>
</dbReference>
<dbReference type="Pfam" id="PF00118">
    <property type="entry name" value="Cpn60_TCP1"/>
    <property type="match status" value="1"/>
</dbReference>
<dbReference type="Gene3D" id="1.10.560.10">
    <property type="entry name" value="GroEL-like equatorial domain"/>
    <property type="match status" value="1"/>
</dbReference>
<dbReference type="InterPro" id="IPR042984">
    <property type="entry name" value="BBS12"/>
</dbReference>
<dbReference type="PANTHER" id="PTHR46883:SF1">
    <property type="entry name" value="BARDET-BIEDL SYNDROME 12 PROTEIN"/>
    <property type="match status" value="1"/>
</dbReference>
<dbReference type="Proteomes" id="UP000887013">
    <property type="component" value="Unassembled WGS sequence"/>
</dbReference>
<accession>A0A8X6QGP3</accession>
<reference evidence="1" key="1">
    <citation type="submission" date="2020-08" db="EMBL/GenBank/DDBJ databases">
        <title>Multicomponent nature underlies the extraordinary mechanical properties of spider dragline silk.</title>
        <authorList>
            <person name="Kono N."/>
            <person name="Nakamura H."/>
            <person name="Mori M."/>
            <person name="Yoshida Y."/>
            <person name="Ohtoshi R."/>
            <person name="Malay A.D."/>
            <person name="Moran D.A.P."/>
            <person name="Tomita M."/>
            <person name="Numata K."/>
            <person name="Arakawa K."/>
        </authorList>
    </citation>
    <scope>NUCLEOTIDE SEQUENCE</scope>
</reference>
<gene>
    <name evidence="1" type="primary">Bbs12</name>
    <name evidence="1" type="ORF">NPIL_389701</name>
</gene>
<dbReference type="SUPFAM" id="SSF52029">
    <property type="entry name" value="GroEL apical domain-like"/>
    <property type="match status" value="1"/>
</dbReference>
<dbReference type="InterPro" id="IPR027410">
    <property type="entry name" value="TCP-1-like_intermed_sf"/>
</dbReference>
<dbReference type="GO" id="GO:0051131">
    <property type="term" value="P:chaperone-mediated protein complex assembly"/>
    <property type="evidence" value="ECO:0007669"/>
    <property type="project" value="InterPro"/>
</dbReference>
<name>A0A8X6QGP3_NEPPI</name>
<dbReference type="AlphaFoldDB" id="A0A8X6QGP3"/>